<dbReference type="Proteomes" id="UP000243425">
    <property type="component" value="Nucleomorph 2"/>
</dbReference>
<proteinExistence type="predicted"/>
<organism evidence="2 3">
    <name type="scientific">Bigelowiella natans</name>
    <name type="common">Pedinomonas minutissima</name>
    <name type="synonym">Chlorarachnion sp. (strain CCMP621)</name>
    <dbReference type="NCBI Taxonomy" id="227086"/>
    <lineage>
        <taxon>Eukaryota</taxon>
        <taxon>Sar</taxon>
        <taxon>Rhizaria</taxon>
        <taxon>Cercozoa</taxon>
        <taxon>Chlorarachniophyceae</taxon>
        <taxon>Bigelowiella</taxon>
    </lineage>
</organism>
<reference evidence="2 3" key="1">
    <citation type="journal article" date="2006" name="Proc. Natl. Acad. Sci. U.S.A.">
        <title>Complete nucleotide sequence of the chlorarachniophyte nucleomorph: nature's smallest nucleus.</title>
        <authorList>
            <person name="Gilson P.R."/>
            <person name="Su V."/>
            <person name="Slamovits C.H."/>
            <person name="Reith M.E."/>
            <person name="Keeling P.J."/>
            <person name="McFadden G.I."/>
        </authorList>
    </citation>
    <scope>NUCLEOTIDE SEQUENCE [LARGE SCALE GENOMIC DNA]</scope>
    <source>
        <strain evidence="3">CCMP621</strain>
    </source>
</reference>
<dbReference type="RefSeq" id="XP_001712954.1">
    <property type="nucleotide sequence ID" value="XM_001712902.1"/>
</dbReference>
<dbReference type="EMBL" id="DQ158857">
    <property type="protein sequence ID" value="ABA27342.1"/>
    <property type="molecule type" value="Genomic_DNA"/>
</dbReference>
<name>Q3LW23_BIGNA</name>
<dbReference type="GeneID" id="5788556"/>
<evidence type="ECO:0000256" key="1">
    <source>
        <dbReference type="SAM" id="MobiDB-lite"/>
    </source>
</evidence>
<feature type="region of interest" description="Disordered" evidence="1">
    <location>
        <begin position="1"/>
        <end position="27"/>
    </location>
</feature>
<protein>
    <submittedName>
        <fullName evidence="2">Uncharacterized protein</fullName>
    </submittedName>
</protein>
<geneLocation type="nucleomorph" evidence="2"/>
<dbReference type="AlphaFoldDB" id="Q3LW23"/>
<evidence type="ECO:0000313" key="2">
    <source>
        <dbReference type="EMBL" id="ABA27342.1"/>
    </source>
</evidence>
<accession>Q3LW23</accession>
<evidence type="ECO:0000313" key="3">
    <source>
        <dbReference type="Proteomes" id="UP000243425"/>
    </source>
</evidence>
<sequence>MSMKDKKNISLKSNKDKRRKDRFNKSSFKNTLNIPLFLRSMKQTAKYSKTYKSSHSFPSCFFQIAKKKFNGVKIIKNLLSFKVNYNRKNRNKNSLNKKINFKYFSTYLSS</sequence>
<keyword evidence="2" id="KW-0542">Nucleomorph</keyword>